<feature type="transmembrane region" description="Helical" evidence="6">
    <location>
        <begin position="162"/>
        <end position="182"/>
    </location>
</feature>
<dbReference type="OrthoDB" id="184388at2"/>
<dbReference type="PANTHER" id="PTHR32322">
    <property type="entry name" value="INNER MEMBRANE TRANSPORTER"/>
    <property type="match status" value="1"/>
</dbReference>
<dbReference type="SUPFAM" id="SSF103481">
    <property type="entry name" value="Multidrug resistance efflux transporter EmrE"/>
    <property type="match status" value="2"/>
</dbReference>
<dbReference type="InterPro" id="IPR000620">
    <property type="entry name" value="EamA_dom"/>
</dbReference>
<protein>
    <recommendedName>
        <fullName evidence="7">EamA domain-containing protein</fullName>
    </recommendedName>
</protein>
<feature type="domain" description="EamA" evidence="7">
    <location>
        <begin position="16"/>
        <end position="150"/>
    </location>
</feature>
<dbReference type="Pfam" id="PF00892">
    <property type="entry name" value="EamA"/>
    <property type="match status" value="2"/>
</dbReference>
<sequence length="304" mass="33162">MAKQTTQTNESGISPIGIILALVLCGIFGGDQVSRKVALTEFTPLFCGSLAFSLASIILFVYARIKSIKLQPPARAVWRLHSISAILFVLLNVTALPALRLTLASRASVFIATYPFLIAIFNSFGSRGERINIGKFTGLSLAFAGVLIVFSDRLNVQGETTWIGDSLMLLSATLLSIMVLHLRTVNRRVSAIQATFWQLSLSLPIFWLLTLVFESPLTIPHFSRSWLGVIYQGVAVNAIAFVLRAELFHRYSATTVSAFFFITPVIGLALSHVFLGELLNGSVVLGGAIVSMGVFLVYRFTSDQ</sequence>
<feature type="transmembrane region" description="Helical" evidence="6">
    <location>
        <begin position="281"/>
        <end position="301"/>
    </location>
</feature>
<organism evidence="8 9">
    <name type="scientific">Scytonema hofmannii PCC 7110</name>
    <dbReference type="NCBI Taxonomy" id="128403"/>
    <lineage>
        <taxon>Bacteria</taxon>
        <taxon>Bacillati</taxon>
        <taxon>Cyanobacteriota</taxon>
        <taxon>Cyanophyceae</taxon>
        <taxon>Nostocales</taxon>
        <taxon>Scytonemataceae</taxon>
        <taxon>Scytonema</taxon>
    </lineage>
</organism>
<comment type="subcellular location">
    <subcellularLocation>
        <location evidence="1">Membrane</location>
        <topology evidence="1">Multi-pass membrane protein</topology>
    </subcellularLocation>
</comment>
<evidence type="ECO:0000313" key="8">
    <source>
        <dbReference type="EMBL" id="KYC42359.1"/>
    </source>
</evidence>
<feature type="transmembrane region" description="Helical" evidence="6">
    <location>
        <begin position="133"/>
        <end position="150"/>
    </location>
</feature>
<dbReference type="EMBL" id="ANNX02000020">
    <property type="protein sequence ID" value="KYC42359.1"/>
    <property type="molecule type" value="Genomic_DNA"/>
</dbReference>
<feature type="transmembrane region" description="Helical" evidence="6">
    <location>
        <begin position="12"/>
        <end position="30"/>
    </location>
</feature>
<proteinExistence type="inferred from homology"/>
<dbReference type="Proteomes" id="UP000076925">
    <property type="component" value="Unassembled WGS sequence"/>
</dbReference>
<dbReference type="PANTHER" id="PTHR32322:SF2">
    <property type="entry name" value="EAMA DOMAIN-CONTAINING PROTEIN"/>
    <property type="match status" value="1"/>
</dbReference>
<reference evidence="8 9" key="1">
    <citation type="journal article" date="2013" name="Genome Biol. Evol.">
        <title>Genomes of Stigonematalean cyanobacteria (subsection V) and the evolution of oxygenic photosynthesis from prokaryotes to plastids.</title>
        <authorList>
            <person name="Dagan T."/>
            <person name="Roettger M."/>
            <person name="Stucken K."/>
            <person name="Landan G."/>
            <person name="Koch R."/>
            <person name="Major P."/>
            <person name="Gould S.B."/>
            <person name="Goremykin V.V."/>
            <person name="Rippka R."/>
            <person name="Tandeau de Marsac N."/>
            <person name="Gugger M."/>
            <person name="Lockhart P.J."/>
            <person name="Allen J.F."/>
            <person name="Brune I."/>
            <person name="Maus I."/>
            <person name="Puhler A."/>
            <person name="Martin W.F."/>
        </authorList>
    </citation>
    <scope>NUCLEOTIDE SEQUENCE [LARGE SCALE GENOMIC DNA]</scope>
    <source>
        <strain evidence="8 9">PCC 7110</strain>
    </source>
</reference>
<accession>A0A139XCD6</accession>
<keyword evidence="5 6" id="KW-0472">Membrane</keyword>
<name>A0A139XCD6_9CYAN</name>
<keyword evidence="4 6" id="KW-1133">Transmembrane helix</keyword>
<feature type="transmembrane region" description="Helical" evidence="6">
    <location>
        <begin position="194"/>
        <end position="213"/>
    </location>
</feature>
<keyword evidence="9" id="KW-1185">Reference proteome</keyword>
<evidence type="ECO:0000256" key="3">
    <source>
        <dbReference type="ARBA" id="ARBA00022692"/>
    </source>
</evidence>
<evidence type="ECO:0000313" key="9">
    <source>
        <dbReference type="Proteomes" id="UP000076925"/>
    </source>
</evidence>
<gene>
    <name evidence="8" type="ORF">WA1_20535</name>
</gene>
<dbReference type="AlphaFoldDB" id="A0A139XCD6"/>
<comment type="caution">
    <text evidence="8">The sequence shown here is derived from an EMBL/GenBank/DDBJ whole genome shotgun (WGS) entry which is preliminary data.</text>
</comment>
<dbReference type="GO" id="GO:0016020">
    <property type="term" value="C:membrane"/>
    <property type="evidence" value="ECO:0007669"/>
    <property type="project" value="UniProtKB-SubCell"/>
</dbReference>
<dbReference type="InterPro" id="IPR037185">
    <property type="entry name" value="EmrE-like"/>
</dbReference>
<dbReference type="InterPro" id="IPR050638">
    <property type="entry name" value="AA-Vitamin_Transporters"/>
</dbReference>
<feature type="transmembrane region" description="Helical" evidence="6">
    <location>
        <begin position="255"/>
        <end position="275"/>
    </location>
</feature>
<feature type="transmembrane region" description="Helical" evidence="6">
    <location>
        <begin position="77"/>
        <end position="97"/>
    </location>
</feature>
<evidence type="ECO:0000259" key="7">
    <source>
        <dbReference type="Pfam" id="PF00892"/>
    </source>
</evidence>
<evidence type="ECO:0000256" key="2">
    <source>
        <dbReference type="ARBA" id="ARBA00007362"/>
    </source>
</evidence>
<evidence type="ECO:0000256" key="5">
    <source>
        <dbReference type="ARBA" id="ARBA00023136"/>
    </source>
</evidence>
<feature type="transmembrane region" description="Helical" evidence="6">
    <location>
        <begin position="225"/>
        <end position="243"/>
    </location>
</feature>
<dbReference type="STRING" id="128403.WA1_20535"/>
<comment type="similarity">
    <text evidence="2">Belongs to the EamA transporter family.</text>
</comment>
<evidence type="ECO:0000256" key="1">
    <source>
        <dbReference type="ARBA" id="ARBA00004141"/>
    </source>
</evidence>
<feature type="transmembrane region" description="Helical" evidence="6">
    <location>
        <begin position="103"/>
        <end position="121"/>
    </location>
</feature>
<evidence type="ECO:0000256" key="4">
    <source>
        <dbReference type="ARBA" id="ARBA00022989"/>
    </source>
</evidence>
<dbReference type="RefSeq" id="WP_017741667.1">
    <property type="nucleotide sequence ID" value="NZ_KQ976354.1"/>
</dbReference>
<feature type="domain" description="EamA" evidence="7">
    <location>
        <begin position="163"/>
        <end position="298"/>
    </location>
</feature>
<keyword evidence="3 6" id="KW-0812">Transmembrane</keyword>
<feature type="transmembrane region" description="Helical" evidence="6">
    <location>
        <begin position="42"/>
        <end position="65"/>
    </location>
</feature>
<evidence type="ECO:0000256" key="6">
    <source>
        <dbReference type="SAM" id="Phobius"/>
    </source>
</evidence>